<organism evidence="2 3">
    <name type="scientific">Laccaria amethystina LaAM-08-1</name>
    <dbReference type="NCBI Taxonomy" id="1095629"/>
    <lineage>
        <taxon>Eukaryota</taxon>
        <taxon>Fungi</taxon>
        <taxon>Dikarya</taxon>
        <taxon>Basidiomycota</taxon>
        <taxon>Agaricomycotina</taxon>
        <taxon>Agaricomycetes</taxon>
        <taxon>Agaricomycetidae</taxon>
        <taxon>Agaricales</taxon>
        <taxon>Agaricineae</taxon>
        <taxon>Hydnangiaceae</taxon>
        <taxon>Laccaria</taxon>
    </lineage>
</organism>
<dbReference type="AlphaFoldDB" id="A0A0C9Y1W9"/>
<evidence type="ECO:0000256" key="1">
    <source>
        <dbReference type="SAM" id="Phobius"/>
    </source>
</evidence>
<dbReference type="Proteomes" id="UP000054477">
    <property type="component" value="Unassembled WGS sequence"/>
</dbReference>
<dbReference type="EMBL" id="KN838598">
    <property type="protein sequence ID" value="KIK02033.1"/>
    <property type="molecule type" value="Genomic_DNA"/>
</dbReference>
<keyword evidence="1" id="KW-1133">Transmembrane helix</keyword>
<dbReference type="HOGENOM" id="CLU_2386533_0_0_1"/>
<keyword evidence="1" id="KW-0812">Transmembrane</keyword>
<evidence type="ECO:0000313" key="2">
    <source>
        <dbReference type="EMBL" id="KIK02033.1"/>
    </source>
</evidence>
<keyword evidence="3" id="KW-1185">Reference proteome</keyword>
<name>A0A0C9Y1W9_9AGAR</name>
<reference evidence="3" key="2">
    <citation type="submission" date="2015-01" db="EMBL/GenBank/DDBJ databases">
        <title>Evolutionary Origins and Diversification of the Mycorrhizal Mutualists.</title>
        <authorList>
            <consortium name="DOE Joint Genome Institute"/>
            <consortium name="Mycorrhizal Genomics Consortium"/>
            <person name="Kohler A."/>
            <person name="Kuo A."/>
            <person name="Nagy L.G."/>
            <person name="Floudas D."/>
            <person name="Copeland A."/>
            <person name="Barry K.W."/>
            <person name="Cichocki N."/>
            <person name="Veneault-Fourrey C."/>
            <person name="LaButti K."/>
            <person name="Lindquist E.A."/>
            <person name="Lipzen A."/>
            <person name="Lundell T."/>
            <person name="Morin E."/>
            <person name="Murat C."/>
            <person name="Riley R."/>
            <person name="Ohm R."/>
            <person name="Sun H."/>
            <person name="Tunlid A."/>
            <person name="Henrissat B."/>
            <person name="Grigoriev I.V."/>
            <person name="Hibbett D.S."/>
            <person name="Martin F."/>
        </authorList>
    </citation>
    <scope>NUCLEOTIDE SEQUENCE [LARGE SCALE GENOMIC DNA]</scope>
    <source>
        <strain evidence="3">LaAM-08-1</strain>
    </source>
</reference>
<keyword evidence="1" id="KW-0472">Membrane</keyword>
<accession>A0A0C9Y1W9</accession>
<feature type="transmembrane region" description="Helical" evidence="1">
    <location>
        <begin position="6"/>
        <end position="26"/>
    </location>
</feature>
<reference evidence="2 3" key="1">
    <citation type="submission" date="2014-04" db="EMBL/GenBank/DDBJ databases">
        <authorList>
            <consortium name="DOE Joint Genome Institute"/>
            <person name="Kuo A."/>
            <person name="Kohler A."/>
            <person name="Nagy L.G."/>
            <person name="Floudas D."/>
            <person name="Copeland A."/>
            <person name="Barry K.W."/>
            <person name="Cichocki N."/>
            <person name="Veneault-Fourrey C."/>
            <person name="LaButti K."/>
            <person name="Lindquist E.A."/>
            <person name="Lipzen A."/>
            <person name="Lundell T."/>
            <person name="Morin E."/>
            <person name="Murat C."/>
            <person name="Sun H."/>
            <person name="Tunlid A."/>
            <person name="Henrissat B."/>
            <person name="Grigoriev I.V."/>
            <person name="Hibbett D.S."/>
            <person name="Martin F."/>
            <person name="Nordberg H.P."/>
            <person name="Cantor M.N."/>
            <person name="Hua S.X."/>
        </authorList>
    </citation>
    <scope>NUCLEOTIDE SEQUENCE [LARGE SCALE GENOMIC DNA]</scope>
    <source>
        <strain evidence="2 3">LaAM-08-1</strain>
    </source>
</reference>
<protein>
    <submittedName>
        <fullName evidence="2">Uncharacterized protein</fullName>
    </submittedName>
</protein>
<sequence>MVITRYCDVISLVGSSCFILFVGMLYRSKRSVINVYANIVESLVKVPTSGPSCCSLILCGEHPTKKCVLIEDSASSTYSKPNEAACCDMPKRTP</sequence>
<gene>
    <name evidence="2" type="ORF">K443DRAFT_541935</name>
</gene>
<proteinExistence type="predicted"/>
<evidence type="ECO:0000313" key="3">
    <source>
        <dbReference type="Proteomes" id="UP000054477"/>
    </source>
</evidence>